<evidence type="ECO:0000256" key="2">
    <source>
        <dbReference type="ARBA" id="ARBA00022475"/>
    </source>
</evidence>
<dbReference type="RefSeq" id="WP_015396413.1">
    <property type="nucleotide sequence ID" value="NC_020294.1"/>
</dbReference>
<dbReference type="PATRIC" id="fig|1208919.3.peg.442"/>
<name>M1LMP9_9PROT</name>
<evidence type="ECO:0000313" key="7">
    <source>
        <dbReference type="EMBL" id="AGF47002.1"/>
    </source>
</evidence>
<feature type="transmembrane region" description="Helical" evidence="6">
    <location>
        <begin position="120"/>
        <end position="140"/>
    </location>
</feature>
<dbReference type="HOGENOM" id="CLU_058671_2_1_4"/>
<dbReference type="Proteomes" id="UP000011547">
    <property type="component" value="Chromosome"/>
</dbReference>
<sequence>MNDYQYSRFDNNDNIAIKRKLSVRNKVLRNTYFLLAISLIPTVLGATFGIVSGLNYGMLSNPGLSAIIFFIGSFSLMFSIEKNKNNSFGVLFLLLFTFFMGIMLSRLLGIIIGMHNGSQIISLAFGGTAAVFGFMNIIASTIKRDLSNVEKFMSIGSIVLLFAIVANMFIQMSSLTLTICMLSIVIFSSFMLIDIHRIINNGETNYISATLALYLDIYNVFSNLLVILGLFNNNRD</sequence>
<keyword evidence="5 6" id="KW-0472">Membrane</keyword>
<keyword evidence="3 6" id="KW-0812">Transmembrane</keyword>
<reference evidence="7 8" key="1">
    <citation type="journal article" date="2013" name="Genome Biol. Evol.">
        <title>Genome evolution and phylogenomic analysis of candidatus kinetoplastibacterium, the betaproteobacterial endosymbionts of strigomonas and angomonas.</title>
        <authorList>
            <person name="Alves J.M."/>
            <person name="Serrano M.G."/>
            <person name="Maia da Silva F."/>
            <person name="Voegtly L.J."/>
            <person name="Matveyev A.V."/>
            <person name="Teixeira M.M."/>
            <person name="Camargo E.P."/>
            <person name="Buck G.A."/>
        </authorList>
    </citation>
    <scope>NUCLEOTIDE SEQUENCE [LARGE SCALE GENOMIC DNA]</scope>
    <source>
        <strain evidence="7 8">TCC079E</strain>
    </source>
</reference>
<feature type="transmembrane region" description="Helical" evidence="6">
    <location>
        <begin position="152"/>
        <end position="170"/>
    </location>
</feature>
<dbReference type="eggNOG" id="COG0670">
    <property type="taxonomic scope" value="Bacteria"/>
</dbReference>
<gene>
    <name evidence="7" type="ORF">CDSE_0732</name>
</gene>
<evidence type="ECO:0000256" key="4">
    <source>
        <dbReference type="ARBA" id="ARBA00022989"/>
    </source>
</evidence>
<accession>M1LMP9</accession>
<evidence type="ECO:0000256" key="3">
    <source>
        <dbReference type="ARBA" id="ARBA00022692"/>
    </source>
</evidence>
<dbReference type="STRING" id="1208919.CDSE_0732"/>
<evidence type="ECO:0000313" key="8">
    <source>
        <dbReference type="Proteomes" id="UP000011547"/>
    </source>
</evidence>
<protein>
    <submittedName>
        <fullName evidence="7">Integral membrane protein</fullName>
    </submittedName>
</protein>
<evidence type="ECO:0000256" key="5">
    <source>
        <dbReference type="ARBA" id="ARBA00023136"/>
    </source>
</evidence>
<comment type="similarity">
    <text evidence="6">Belongs to the BI1 family.</text>
</comment>
<organism evidence="7 8">
    <name type="scientific">Candidatus Kinetoplastidibacterium desouzai TCC079E</name>
    <dbReference type="NCBI Taxonomy" id="1208919"/>
    <lineage>
        <taxon>Bacteria</taxon>
        <taxon>Pseudomonadati</taxon>
        <taxon>Pseudomonadota</taxon>
        <taxon>Betaproteobacteria</taxon>
        <taxon>Candidatus Kinetoplastidibacterium</taxon>
    </lineage>
</organism>
<evidence type="ECO:0000256" key="6">
    <source>
        <dbReference type="RuleBase" id="RU004379"/>
    </source>
</evidence>
<dbReference type="GO" id="GO:0005886">
    <property type="term" value="C:plasma membrane"/>
    <property type="evidence" value="ECO:0007669"/>
    <property type="project" value="UniProtKB-SubCell"/>
</dbReference>
<dbReference type="EMBL" id="CP003803">
    <property type="protein sequence ID" value="AGF47002.1"/>
    <property type="molecule type" value="Genomic_DNA"/>
</dbReference>
<dbReference type="KEGG" id="kde:CDSE_0732"/>
<feature type="transmembrane region" description="Helical" evidence="6">
    <location>
        <begin position="92"/>
        <end position="114"/>
    </location>
</feature>
<evidence type="ECO:0000256" key="1">
    <source>
        <dbReference type="ARBA" id="ARBA00004651"/>
    </source>
</evidence>
<dbReference type="AlphaFoldDB" id="M1LMP9"/>
<proteinExistence type="inferred from homology"/>
<dbReference type="PANTHER" id="PTHR23291">
    <property type="entry name" value="BAX INHIBITOR-RELATED"/>
    <property type="match status" value="1"/>
</dbReference>
<feature type="transmembrane region" description="Helical" evidence="6">
    <location>
        <begin position="176"/>
        <end position="199"/>
    </location>
</feature>
<feature type="transmembrane region" description="Helical" evidence="6">
    <location>
        <begin position="211"/>
        <end position="231"/>
    </location>
</feature>
<feature type="transmembrane region" description="Helical" evidence="6">
    <location>
        <begin position="32"/>
        <end position="51"/>
    </location>
</feature>
<feature type="transmembrane region" description="Helical" evidence="6">
    <location>
        <begin position="63"/>
        <end position="80"/>
    </location>
</feature>
<dbReference type="InterPro" id="IPR006214">
    <property type="entry name" value="Bax_inhibitor_1-related"/>
</dbReference>
<dbReference type="PANTHER" id="PTHR23291:SF115">
    <property type="entry name" value="MODULATOR OF FTSH PROTEASE YCCA"/>
    <property type="match status" value="1"/>
</dbReference>
<keyword evidence="8" id="KW-1185">Reference proteome</keyword>
<comment type="subcellular location">
    <subcellularLocation>
        <location evidence="1">Cell membrane</location>
        <topology evidence="1">Multi-pass membrane protein</topology>
    </subcellularLocation>
</comment>
<dbReference type="OrthoDB" id="9813298at2"/>
<keyword evidence="4 6" id="KW-1133">Transmembrane helix</keyword>
<keyword evidence="2" id="KW-1003">Cell membrane</keyword>
<dbReference type="Pfam" id="PF01027">
    <property type="entry name" value="Bax1-I"/>
    <property type="match status" value="1"/>
</dbReference>